<evidence type="ECO:0000313" key="1">
    <source>
        <dbReference type="EMBL" id="MBB4760341.1"/>
    </source>
</evidence>
<accession>A0A7W7MMV0</accession>
<reference evidence="1 2" key="1">
    <citation type="submission" date="2020-08" db="EMBL/GenBank/DDBJ databases">
        <title>Sequencing the genomes of 1000 actinobacteria strains.</title>
        <authorList>
            <person name="Klenk H.-P."/>
        </authorList>
    </citation>
    <scope>NUCLEOTIDE SEQUENCE [LARGE SCALE GENOMIC DNA]</scope>
    <source>
        <strain evidence="1 2">DSM 43149</strain>
    </source>
</reference>
<protein>
    <submittedName>
        <fullName evidence="1">Uncharacterized protein</fullName>
    </submittedName>
</protein>
<dbReference type="Proteomes" id="UP000578112">
    <property type="component" value="Unassembled WGS sequence"/>
</dbReference>
<dbReference type="EMBL" id="JACHNH010000001">
    <property type="protein sequence ID" value="MBB4760341.1"/>
    <property type="molecule type" value="Genomic_DNA"/>
</dbReference>
<proteinExistence type="predicted"/>
<comment type="caution">
    <text evidence="1">The sequence shown here is derived from an EMBL/GenBank/DDBJ whole genome shotgun (WGS) entry which is preliminary data.</text>
</comment>
<evidence type="ECO:0000313" key="2">
    <source>
        <dbReference type="Proteomes" id="UP000578112"/>
    </source>
</evidence>
<dbReference type="AlphaFoldDB" id="A0A7W7MMV0"/>
<keyword evidence="2" id="KW-1185">Reference proteome</keyword>
<name>A0A7W7MMV0_9ACTN</name>
<organism evidence="1 2">
    <name type="scientific">Actinoplanes digitatis</name>
    <dbReference type="NCBI Taxonomy" id="1868"/>
    <lineage>
        <taxon>Bacteria</taxon>
        <taxon>Bacillati</taxon>
        <taxon>Actinomycetota</taxon>
        <taxon>Actinomycetes</taxon>
        <taxon>Micromonosporales</taxon>
        <taxon>Micromonosporaceae</taxon>
        <taxon>Actinoplanes</taxon>
    </lineage>
</organism>
<gene>
    <name evidence="1" type="ORF">BJ971_000897</name>
</gene>
<sequence>MTNPLQEAPDIRAVLDRSAIQSYGLGHIHVGEMLIEIADAKGHAGIPATALLDAHSSFADDKVARARLRMLVLLPAAAMLDLDAISADSIADTRQAAEGDLSRAHSVWAALKHSAIYLTTEPEQSARMMDGDRIIAIPREDA</sequence>
<dbReference type="RefSeq" id="WP_184990077.1">
    <property type="nucleotide sequence ID" value="NZ_BOMK01000068.1"/>
</dbReference>